<sequence length="84" mass="9070">MFDATGLAAVKMPVLLIRPEDDAYMASGANALALVENLPFRPQDDVVPVRHFIFVDPCPETIAAEAALICSDEPGVDRDRCIGK</sequence>
<dbReference type="EMBL" id="SMAR01000041">
    <property type="protein sequence ID" value="TCT31717.1"/>
    <property type="molecule type" value="Genomic_DNA"/>
</dbReference>
<keyword evidence="2" id="KW-1185">Reference proteome</keyword>
<evidence type="ECO:0000313" key="2">
    <source>
        <dbReference type="Proteomes" id="UP000295097"/>
    </source>
</evidence>
<comment type="caution">
    <text evidence="1">The sequence shown here is derived from an EMBL/GenBank/DDBJ whole genome shotgun (WGS) entry which is preliminary data.</text>
</comment>
<protein>
    <recommendedName>
        <fullName evidence="3">Alpha/beta hydrolase family protein</fullName>
    </recommendedName>
</protein>
<evidence type="ECO:0008006" key="3">
    <source>
        <dbReference type="Google" id="ProtNLM"/>
    </source>
</evidence>
<name>A0A4R3NMB4_9HYPH</name>
<evidence type="ECO:0000313" key="1">
    <source>
        <dbReference type="EMBL" id="TCT31717.1"/>
    </source>
</evidence>
<dbReference type="Proteomes" id="UP000295097">
    <property type="component" value="Unassembled WGS sequence"/>
</dbReference>
<proteinExistence type="predicted"/>
<accession>A0A4R3NMB4</accession>
<gene>
    <name evidence="1" type="ORF">EDC90_104117</name>
</gene>
<reference evidence="1 2" key="1">
    <citation type="submission" date="2019-03" db="EMBL/GenBank/DDBJ databases">
        <title>Freshwater and sediment microbial communities from various areas in North America, analyzing microbe dynamics in response to fracking.</title>
        <authorList>
            <person name="Lamendella R."/>
        </authorList>
    </citation>
    <scope>NUCLEOTIDE SEQUENCE [LARGE SCALE GENOMIC DNA]</scope>
    <source>
        <strain evidence="1 2">175.2</strain>
    </source>
</reference>
<organism evidence="1 2">
    <name type="scientific">Martelella mediterranea</name>
    <dbReference type="NCBI Taxonomy" id="293089"/>
    <lineage>
        <taxon>Bacteria</taxon>
        <taxon>Pseudomonadati</taxon>
        <taxon>Pseudomonadota</taxon>
        <taxon>Alphaproteobacteria</taxon>
        <taxon>Hyphomicrobiales</taxon>
        <taxon>Aurantimonadaceae</taxon>
        <taxon>Martelella</taxon>
    </lineage>
</organism>
<dbReference type="AlphaFoldDB" id="A0A4R3NMB4"/>